<feature type="signal peptide" evidence="1">
    <location>
        <begin position="1"/>
        <end position="19"/>
    </location>
</feature>
<dbReference type="Pfam" id="PF00135">
    <property type="entry name" value="COesterase"/>
    <property type="match status" value="1"/>
</dbReference>
<reference evidence="4" key="1">
    <citation type="submission" date="2017-10" db="EMBL/GenBank/DDBJ databases">
        <title>Rapid genome shrinkage in a self-fertile nematode reveals novel sperm competition proteins.</title>
        <authorList>
            <person name="Yin D."/>
            <person name="Schwarz E.M."/>
            <person name="Thomas C.G."/>
            <person name="Felde R.L."/>
            <person name="Korf I.F."/>
            <person name="Cutter A.D."/>
            <person name="Schartner C.M."/>
            <person name="Ralston E.J."/>
            <person name="Meyer B.J."/>
            <person name="Haag E.S."/>
        </authorList>
    </citation>
    <scope>NUCLEOTIDE SEQUENCE [LARGE SCALE GENOMIC DNA]</scope>
    <source>
        <strain evidence="4">JU1422</strain>
    </source>
</reference>
<keyword evidence="4" id="KW-1185">Reference proteome</keyword>
<evidence type="ECO:0000313" key="4">
    <source>
        <dbReference type="Proteomes" id="UP000230233"/>
    </source>
</evidence>
<feature type="domain" description="Carboxylesterase type B" evidence="2">
    <location>
        <begin position="103"/>
        <end position="574"/>
    </location>
</feature>
<proteinExistence type="predicted"/>
<dbReference type="InterPro" id="IPR019819">
    <property type="entry name" value="Carboxylesterase_B_CS"/>
</dbReference>
<evidence type="ECO:0000259" key="2">
    <source>
        <dbReference type="Pfam" id="PF00135"/>
    </source>
</evidence>
<dbReference type="AlphaFoldDB" id="A0A2G5V2T7"/>
<name>A0A2G5V2T7_9PELO</name>
<dbReference type="Gene3D" id="3.40.50.1820">
    <property type="entry name" value="alpha/beta hydrolase"/>
    <property type="match status" value="1"/>
</dbReference>
<sequence length="619" mass="70303">MNLVKTCFLFLLSLNSVFCVTDSTTDQPDNYVEIPTSLGYLRGVRVPTKQGFYVDYFKGVPFAEKPERLRTVWVKIFLVYCSCRSSTTAIFVPAQHVKLETLFQKSELVHRWPGIYKALKYPPKCIPAHRPANESEFSEDCLYLNVLKPSGLNTVEKYPVVVFIHGGGFQEGDGNDASCEAFAENFVSKGMIVITIQYRLAMLGFLSLGCTDPLIPCNLGLWDMVTAFQYINKTIEDFNGDVNRMTLMGHSAGAMAVSLHSLSPISSVYFKNYIQLSASSWLLTKYKTSNVEDTQRILHDLNCNISSAKSIFECVNSSSLDSMYSAQVDTNLWPMFGDDLLPDIPDNLVSTTQNQKVMMGMMTLESLYFTYLKSSPTIFPFIQRSTIEEYINSSVAIQYGTNWESANADLSNYYLSKNVSENDYPYFMWQRSLIDSNIVFDMPILREARARSSVSPNLYLYHFPYFNPAEFDETFPVKATYHCQEFPYIWGVYKDNYFEFNDDDRMVSSFLITSLTNFIMTGLMLHILHVYGLLRNPSTSNFTWKLYDSNVTNTVIQPTPTTGQNLFHSDFNFWDSMAARYQFDLITGLPIGNIETTTSSTSPISVTLLLLSVFIIALA</sequence>
<dbReference type="Proteomes" id="UP000230233">
    <property type="component" value="Chromosome II"/>
</dbReference>
<feature type="chain" id="PRO_5013552608" description="Carboxylesterase type B domain-containing protein" evidence="1">
    <location>
        <begin position="20"/>
        <end position="619"/>
    </location>
</feature>
<evidence type="ECO:0000256" key="1">
    <source>
        <dbReference type="SAM" id="SignalP"/>
    </source>
</evidence>
<comment type="caution">
    <text evidence="3">The sequence shown here is derived from an EMBL/GenBank/DDBJ whole genome shotgun (WGS) entry which is preliminary data.</text>
</comment>
<dbReference type="OrthoDB" id="19653at2759"/>
<protein>
    <recommendedName>
        <fullName evidence="2">Carboxylesterase type B domain-containing protein</fullName>
    </recommendedName>
</protein>
<dbReference type="PANTHER" id="PTHR44590:SF3">
    <property type="entry name" value="CARBOXYLESTERASE TYPE B DOMAIN-CONTAINING PROTEIN"/>
    <property type="match status" value="1"/>
</dbReference>
<keyword evidence="1" id="KW-0732">Signal</keyword>
<gene>
    <name evidence="3" type="primary">Cni-W02B12.4</name>
    <name evidence="3" type="synonym">Cnig_chr_II.g5881</name>
    <name evidence="3" type="ORF">B9Z55_005881</name>
</gene>
<dbReference type="SUPFAM" id="SSF53474">
    <property type="entry name" value="alpha/beta-Hydrolases"/>
    <property type="match status" value="1"/>
</dbReference>
<dbReference type="PROSITE" id="PS00941">
    <property type="entry name" value="CARBOXYLESTERASE_B_2"/>
    <property type="match status" value="1"/>
</dbReference>
<organism evidence="3 4">
    <name type="scientific">Caenorhabditis nigoni</name>
    <dbReference type="NCBI Taxonomy" id="1611254"/>
    <lineage>
        <taxon>Eukaryota</taxon>
        <taxon>Metazoa</taxon>
        <taxon>Ecdysozoa</taxon>
        <taxon>Nematoda</taxon>
        <taxon>Chromadorea</taxon>
        <taxon>Rhabditida</taxon>
        <taxon>Rhabditina</taxon>
        <taxon>Rhabditomorpha</taxon>
        <taxon>Rhabditoidea</taxon>
        <taxon>Rhabditidae</taxon>
        <taxon>Peloderinae</taxon>
        <taxon>Caenorhabditis</taxon>
    </lineage>
</organism>
<dbReference type="InterPro" id="IPR029058">
    <property type="entry name" value="AB_hydrolase_fold"/>
</dbReference>
<evidence type="ECO:0000313" key="3">
    <source>
        <dbReference type="EMBL" id="PIC46077.1"/>
    </source>
</evidence>
<dbReference type="InterPro" id="IPR002018">
    <property type="entry name" value="CarbesteraseB"/>
</dbReference>
<accession>A0A2G5V2T7</accession>
<dbReference type="PANTHER" id="PTHR44590">
    <property type="entry name" value="CARBOXYLIC ESTER HYDROLASE-RELATED"/>
    <property type="match status" value="1"/>
</dbReference>
<dbReference type="EMBL" id="PDUG01000002">
    <property type="protein sequence ID" value="PIC46077.1"/>
    <property type="molecule type" value="Genomic_DNA"/>
</dbReference>
<dbReference type="STRING" id="1611254.A0A2G5V2T7"/>